<dbReference type="EMBL" id="SPNW01000045">
    <property type="protein sequence ID" value="TIA87926.1"/>
    <property type="molecule type" value="Genomic_DNA"/>
</dbReference>
<accession>A0A4T0FMC1</accession>
<keyword evidence="8" id="KW-1185">Reference proteome</keyword>
<proteinExistence type="predicted"/>
<name>A0A4T0FMC1_9BASI</name>
<comment type="caution">
    <text evidence="7">The sequence shown here is derived from an EMBL/GenBank/DDBJ whole genome shotgun (WGS) entry which is preliminary data.</text>
</comment>
<evidence type="ECO:0000256" key="5">
    <source>
        <dbReference type="SAM" id="Phobius"/>
    </source>
</evidence>
<evidence type="ECO:0000313" key="7">
    <source>
        <dbReference type="EMBL" id="TIA87926.1"/>
    </source>
</evidence>
<evidence type="ECO:0000256" key="4">
    <source>
        <dbReference type="ARBA" id="ARBA00023136"/>
    </source>
</evidence>
<gene>
    <name evidence="7" type="ORF">E3P99_02879</name>
</gene>
<evidence type="ECO:0000256" key="2">
    <source>
        <dbReference type="ARBA" id="ARBA00022692"/>
    </source>
</evidence>
<dbReference type="AlphaFoldDB" id="A0A4T0FMC1"/>
<feature type="domain" description="Sugar phosphate transporter" evidence="6">
    <location>
        <begin position="21"/>
        <end position="318"/>
    </location>
</feature>
<feature type="transmembrane region" description="Helical" evidence="5">
    <location>
        <begin position="116"/>
        <end position="136"/>
    </location>
</feature>
<sequence>MALDSKEDKRSWYIRHAAVNLVYISLWYTFAFSLSVYNKWIFSVSQSSFPYPLFMTSWHMLMQYILSFIGLKLFPKLKTNETMSMKDYGKRIVPCAVATALDIGLSNLSLKSITLTFYTMCKSSSLIWVLAFAFVFKLERPSLSMAAIIVIIAVGVVLMVSAETSFILSGAIQVMSATAAGGLRWSLTQILLQKQKFGLKNPLIILYFLAPVMFGCLILLSLVFESWWDILHSDYFQYGTLHSLKSCAMIISPGFLAFGMVLSEFKLIERSSIITMSIAGIFKELLTIFISSAIFGDTLTPINVTGMCITIFGICVYNYIKYKQTTNSNQPIDASTGRVVEYDELHMREQAVESGTNDAIFDAGEVHNEEDEELARLTSTHSHHKVNE</sequence>
<feature type="transmembrane region" description="Helical" evidence="5">
    <location>
        <begin position="92"/>
        <end position="110"/>
    </location>
</feature>
<reference evidence="7 8" key="1">
    <citation type="submission" date="2019-03" db="EMBL/GenBank/DDBJ databases">
        <title>Sequencing 23 genomes of Wallemia ichthyophaga.</title>
        <authorList>
            <person name="Gostincar C."/>
        </authorList>
    </citation>
    <scope>NUCLEOTIDE SEQUENCE [LARGE SCALE GENOMIC DNA]</scope>
    <source>
        <strain evidence="7 8">EXF-5753</strain>
    </source>
</reference>
<feature type="transmembrane region" description="Helical" evidence="5">
    <location>
        <begin position="243"/>
        <end position="262"/>
    </location>
</feature>
<feature type="transmembrane region" description="Helical" evidence="5">
    <location>
        <begin position="49"/>
        <end position="71"/>
    </location>
</feature>
<feature type="transmembrane region" description="Helical" evidence="5">
    <location>
        <begin position="274"/>
        <end position="295"/>
    </location>
</feature>
<evidence type="ECO:0000256" key="1">
    <source>
        <dbReference type="ARBA" id="ARBA00004141"/>
    </source>
</evidence>
<dbReference type="GO" id="GO:0016020">
    <property type="term" value="C:membrane"/>
    <property type="evidence" value="ECO:0007669"/>
    <property type="project" value="UniProtKB-SubCell"/>
</dbReference>
<dbReference type="InterPro" id="IPR050186">
    <property type="entry name" value="TPT_transporter"/>
</dbReference>
<feature type="transmembrane region" description="Helical" evidence="5">
    <location>
        <begin position="204"/>
        <end position="223"/>
    </location>
</feature>
<feature type="transmembrane region" description="Helical" evidence="5">
    <location>
        <begin position="143"/>
        <end position="160"/>
    </location>
</feature>
<dbReference type="OrthoDB" id="18894at2759"/>
<protein>
    <recommendedName>
        <fullName evidence="6">Sugar phosphate transporter domain-containing protein</fullName>
    </recommendedName>
</protein>
<keyword evidence="2 5" id="KW-0812">Transmembrane</keyword>
<evidence type="ECO:0000313" key="8">
    <source>
        <dbReference type="Proteomes" id="UP000310189"/>
    </source>
</evidence>
<organism evidence="7 8">
    <name type="scientific">Wallemia hederae</name>
    <dbReference type="NCBI Taxonomy" id="1540922"/>
    <lineage>
        <taxon>Eukaryota</taxon>
        <taxon>Fungi</taxon>
        <taxon>Dikarya</taxon>
        <taxon>Basidiomycota</taxon>
        <taxon>Wallemiomycotina</taxon>
        <taxon>Wallemiomycetes</taxon>
        <taxon>Wallemiales</taxon>
        <taxon>Wallemiaceae</taxon>
        <taxon>Wallemia</taxon>
    </lineage>
</organism>
<dbReference type="Pfam" id="PF03151">
    <property type="entry name" value="TPT"/>
    <property type="match status" value="1"/>
</dbReference>
<comment type="subcellular location">
    <subcellularLocation>
        <location evidence="1">Membrane</location>
        <topology evidence="1">Multi-pass membrane protein</topology>
    </subcellularLocation>
</comment>
<feature type="transmembrane region" description="Helical" evidence="5">
    <location>
        <begin position="166"/>
        <end position="183"/>
    </location>
</feature>
<evidence type="ECO:0000256" key="3">
    <source>
        <dbReference type="ARBA" id="ARBA00022989"/>
    </source>
</evidence>
<feature type="transmembrane region" description="Helical" evidence="5">
    <location>
        <begin position="301"/>
        <end position="320"/>
    </location>
</feature>
<keyword evidence="4 5" id="KW-0472">Membrane</keyword>
<dbReference type="InterPro" id="IPR004853">
    <property type="entry name" value="Sugar_P_trans_dom"/>
</dbReference>
<dbReference type="Proteomes" id="UP000310189">
    <property type="component" value="Unassembled WGS sequence"/>
</dbReference>
<dbReference type="PANTHER" id="PTHR11132">
    <property type="entry name" value="SOLUTE CARRIER FAMILY 35"/>
    <property type="match status" value="1"/>
</dbReference>
<keyword evidence="3 5" id="KW-1133">Transmembrane helix</keyword>
<evidence type="ECO:0000259" key="6">
    <source>
        <dbReference type="Pfam" id="PF03151"/>
    </source>
</evidence>
<feature type="transmembrane region" description="Helical" evidence="5">
    <location>
        <begin position="12"/>
        <end position="37"/>
    </location>
</feature>